<keyword evidence="1" id="KW-0812">Transmembrane</keyword>
<protein>
    <recommendedName>
        <fullName evidence="3">Ethanolamine utilization protein EutH</fullName>
    </recommendedName>
</protein>
<dbReference type="PANTHER" id="PTHR40089:SF1">
    <property type="entry name" value="ETHANOLAMINE PERMEASE EUTH-RELATED"/>
    <property type="match status" value="1"/>
</dbReference>
<dbReference type="InterPro" id="IPR007441">
    <property type="entry name" value="EutH"/>
</dbReference>
<dbReference type="AlphaFoldDB" id="A0A5Q4ZX96"/>
<evidence type="ECO:0000313" key="2">
    <source>
        <dbReference type="EMBL" id="VVV06649.1"/>
    </source>
</evidence>
<evidence type="ECO:0000256" key="1">
    <source>
        <dbReference type="SAM" id="Phobius"/>
    </source>
</evidence>
<dbReference type="GO" id="GO:0034228">
    <property type="term" value="F:ethanolamine transmembrane transporter activity"/>
    <property type="evidence" value="ECO:0007669"/>
    <property type="project" value="InterPro"/>
</dbReference>
<gene>
    <name evidence="2" type="ORF">AW0309160_04143</name>
</gene>
<organism evidence="2">
    <name type="scientific">Aliivibrio wodanis</name>
    <dbReference type="NCBI Taxonomy" id="80852"/>
    <lineage>
        <taxon>Bacteria</taxon>
        <taxon>Pseudomonadati</taxon>
        <taxon>Pseudomonadota</taxon>
        <taxon>Gammaproteobacteria</taxon>
        <taxon>Vibrionales</taxon>
        <taxon>Vibrionaceae</taxon>
        <taxon>Aliivibrio</taxon>
    </lineage>
</organism>
<feature type="transmembrane region" description="Helical" evidence="1">
    <location>
        <begin position="35"/>
        <end position="57"/>
    </location>
</feature>
<feature type="transmembrane region" description="Helical" evidence="1">
    <location>
        <begin position="105"/>
        <end position="130"/>
    </location>
</feature>
<feature type="transmembrane region" description="Helical" evidence="1">
    <location>
        <begin position="6"/>
        <end position="23"/>
    </location>
</feature>
<dbReference type="PIRSF" id="PIRSF019466">
    <property type="entry name" value="EutH"/>
    <property type="match status" value="1"/>
</dbReference>
<feature type="transmembrane region" description="Helical" evidence="1">
    <location>
        <begin position="166"/>
        <end position="186"/>
    </location>
</feature>
<dbReference type="NCBIfam" id="NF011666">
    <property type="entry name" value="PRK15086.1-2"/>
    <property type="match status" value="1"/>
</dbReference>
<name>A0A5Q4ZX96_9GAMM</name>
<dbReference type="GO" id="GO:0005886">
    <property type="term" value="C:plasma membrane"/>
    <property type="evidence" value="ECO:0007669"/>
    <property type="project" value="TreeGrafter"/>
</dbReference>
<feature type="transmembrane region" description="Helical" evidence="1">
    <location>
        <begin position="63"/>
        <end position="84"/>
    </location>
</feature>
<feature type="transmembrane region" description="Helical" evidence="1">
    <location>
        <begin position="329"/>
        <end position="351"/>
    </location>
</feature>
<feature type="transmembrane region" description="Helical" evidence="1">
    <location>
        <begin position="136"/>
        <end position="159"/>
    </location>
</feature>
<keyword evidence="1" id="KW-1133">Transmembrane helix</keyword>
<feature type="transmembrane region" description="Helical" evidence="1">
    <location>
        <begin position="236"/>
        <end position="255"/>
    </location>
</feature>
<keyword evidence="1" id="KW-0472">Membrane</keyword>
<accession>A0A5Q4ZX96</accession>
<proteinExistence type="predicted"/>
<dbReference type="NCBIfam" id="NF011667">
    <property type="entry name" value="PRK15086.1-3"/>
    <property type="match status" value="1"/>
</dbReference>
<dbReference type="Pfam" id="PF04346">
    <property type="entry name" value="EutH"/>
    <property type="match status" value="1"/>
</dbReference>
<feature type="transmembrane region" description="Helical" evidence="1">
    <location>
        <begin position="305"/>
        <end position="323"/>
    </location>
</feature>
<dbReference type="EMBL" id="LR721751">
    <property type="protein sequence ID" value="VVV06649.1"/>
    <property type="molecule type" value="Genomic_DNA"/>
</dbReference>
<feature type="transmembrane region" description="Helical" evidence="1">
    <location>
        <begin position="275"/>
        <end position="293"/>
    </location>
</feature>
<evidence type="ECO:0008006" key="3">
    <source>
        <dbReference type="Google" id="ProtNLM"/>
    </source>
</evidence>
<feature type="transmembrane region" description="Helical" evidence="1">
    <location>
        <begin position="198"/>
        <end position="224"/>
    </location>
</feature>
<sequence length="372" mass="38541">MNDIIIYIMVGFMVLGAVDKALGNRWGYGEKFDEGFMAMGALALAMVGVVSLAPVLATLLSPVVVPLYTALGADPAMFAGTLLANDMGGYPLAMSMAQTPEAGNFAGLILGSMMGPTIVFTIPVALGIINKEDTPFLARGVLIGLTTIPVGCLVGGLFAGFDFAMILGNLIPIVIVAGLIAVGLWLKPDAMIRGFEIFGKGVIAIITLALAAIVVETLTGFVVIPGMAPISDGIEIIGAIAIVLAGAFPMVHFITKHFNKPLIQLGRAMGMGETAAAGLVATLANSIAMFNIMKDMDDRGKIINVAFAVCASFAFGDHLGFTAAVNSELISAVVLGKLVGGVTALFIAVYITRNMSVADKPDTEEKVEEKVA</sequence>
<reference evidence="2" key="1">
    <citation type="submission" date="2019-09" db="EMBL/GenBank/DDBJ databases">
        <authorList>
            <person name="Hjerde E."/>
        </authorList>
    </citation>
    <scope>NUCLEOTIDE SEQUENCE</scope>
    <source>
        <strain evidence="2">06/09/160</strain>
    </source>
</reference>
<dbReference type="PANTHER" id="PTHR40089">
    <property type="entry name" value="ETHANOLAMINE UTILIZATION PROTEIN EUTH"/>
    <property type="match status" value="1"/>
</dbReference>